<dbReference type="AlphaFoldDB" id="A0A1H5B4K1"/>
<dbReference type="EMBL" id="VZPQ01000005">
    <property type="protein sequence ID" value="KAB0567609.1"/>
    <property type="molecule type" value="Genomic_DNA"/>
</dbReference>
<proteinExistence type="predicted"/>
<protein>
    <recommendedName>
        <fullName evidence="7">Nucleotidyltransferase domain-containing protein</fullName>
    </recommendedName>
</protein>
<reference evidence="3 4" key="1">
    <citation type="submission" date="2016-10" db="EMBL/GenBank/DDBJ databases">
        <authorList>
            <person name="de Groot N.N."/>
        </authorList>
    </citation>
    <scope>NUCLEOTIDE SEQUENCE [LARGE SCALE GENOMIC DNA]</scope>
    <source>
        <strain evidence="3 4">BS3265</strain>
    </source>
</reference>
<sequence>MVSIKETDFLATLTSMGIAYTLAVTGSTARGEVRKNTSRYDYVSDIDVLCLVAPKDIQQTLLCKCLCEQGSSLILMSSEALKSPSNAVLCMEPDWLGKNGLFLSRPDFAGFRTAEFLAYQTQPLAYYKAQLNNSKTQIERRLYSKICITCLKLLYLSENLEKRSFVFEHELKLYNFPKVNATLVKNIINRELPDDLLQSAAQHLENLVSQCSLITESAVSLDSTALYFSDKNQNADKIIEAVFVENNKLSRAESLFLKAN</sequence>
<dbReference type="Proteomes" id="UP000240476">
    <property type="component" value="Unassembled WGS sequence"/>
</dbReference>
<evidence type="ECO:0000313" key="4">
    <source>
        <dbReference type="Proteomes" id="UP000199129"/>
    </source>
</evidence>
<organism evidence="3 4">
    <name type="scientific">Pseudomonas palleroniana</name>
    <dbReference type="NCBI Taxonomy" id="191390"/>
    <lineage>
        <taxon>Bacteria</taxon>
        <taxon>Pseudomonadati</taxon>
        <taxon>Pseudomonadota</taxon>
        <taxon>Gammaproteobacteria</taxon>
        <taxon>Pseudomonadales</taxon>
        <taxon>Pseudomonadaceae</taxon>
        <taxon>Pseudomonas</taxon>
    </lineage>
</organism>
<evidence type="ECO:0000313" key="5">
    <source>
        <dbReference type="Proteomes" id="UP000240476"/>
    </source>
</evidence>
<evidence type="ECO:0000313" key="6">
    <source>
        <dbReference type="Proteomes" id="UP000423257"/>
    </source>
</evidence>
<evidence type="ECO:0000313" key="2">
    <source>
        <dbReference type="EMBL" id="PTC24435.1"/>
    </source>
</evidence>
<dbReference type="Proteomes" id="UP000423257">
    <property type="component" value="Unassembled WGS sequence"/>
</dbReference>
<gene>
    <name evidence="2" type="ORF">C9383_19470</name>
    <name evidence="1" type="ORF">F7R03_11500</name>
    <name evidence="3" type="ORF">SAMN04490198_0324</name>
</gene>
<evidence type="ECO:0008006" key="7">
    <source>
        <dbReference type="Google" id="ProtNLM"/>
    </source>
</evidence>
<reference evidence="1 6" key="3">
    <citation type="submission" date="2019-09" db="EMBL/GenBank/DDBJ databases">
        <title>Draft genome sequences of 48 bacterial type strains from the CCUG.</title>
        <authorList>
            <person name="Tunovic T."/>
            <person name="Pineiro-Iglesias B."/>
            <person name="Unosson C."/>
            <person name="Inganas E."/>
            <person name="Ohlen M."/>
            <person name="Cardew S."/>
            <person name="Jensie-Markopoulos S."/>
            <person name="Salva-Serra F."/>
            <person name="Jaen-Luchoro D."/>
            <person name="Karlsson R."/>
            <person name="Svensson-Stadler L."/>
            <person name="Chun J."/>
            <person name="Moore E."/>
        </authorList>
    </citation>
    <scope>NUCLEOTIDE SEQUENCE [LARGE SCALE GENOMIC DNA]</scope>
    <source>
        <strain evidence="1 6">CCUG 51524</strain>
    </source>
</reference>
<keyword evidence="5" id="KW-1185">Reference proteome</keyword>
<evidence type="ECO:0000313" key="3">
    <source>
        <dbReference type="EMBL" id="SED49121.1"/>
    </source>
</evidence>
<dbReference type="EMBL" id="PYWX01000053">
    <property type="protein sequence ID" value="PTC24435.1"/>
    <property type="molecule type" value="Genomic_DNA"/>
</dbReference>
<evidence type="ECO:0000313" key="1">
    <source>
        <dbReference type="EMBL" id="KAB0567609.1"/>
    </source>
</evidence>
<accession>A0A1H5B4K1</accession>
<dbReference type="Proteomes" id="UP000199129">
    <property type="component" value="Unassembled WGS sequence"/>
</dbReference>
<dbReference type="RefSeq" id="WP_090365813.1">
    <property type="nucleotide sequence ID" value="NZ_CP095871.1"/>
</dbReference>
<reference evidence="2 5" key="2">
    <citation type="submission" date="2018-03" db="EMBL/GenBank/DDBJ databases">
        <title>Draft genome sequence of the type strain of Pseudomonas palleroniana LMG 23076, isolated from rice in Cameroon.</title>
        <authorList>
            <person name="Tambong J.T."/>
        </authorList>
    </citation>
    <scope>NUCLEOTIDE SEQUENCE [LARGE SCALE GENOMIC DNA]</scope>
    <source>
        <strain evidence="2 5">LMG 23076</strain>
    </source>
</reference>
<name>A0A1H5B4K1_9PSED</name>
<dbReference type="EMBL" id="FNUA01000001">
    <property type="protein sequence ID" value="SED49121.1"/>
    <property type="molecule type" value="Genomic_DNA"/>
</dbReference>